<dbReference type="Gene3D" id="1.25.40.10">
    <property type="entry name" value="Tetratricopeptide repeat domain"/>
    <property type="match status" value="1"/>
</dbReference>
<accession>A0A2L0EHI7</accession>
<dbReference type="EMBL" id="CP012673">
    <property type="protein sequence ID" value="AUX38760.1"/>
    <property type="molecule type" value="Genomic_DNA"/>
</dbReference>
<dbReference type="AlphaFoldDB" id="A0A2L0EHI7"/>
<evidence type="ECO:0000256" key="1">
    <source>
        <dbReference type="SAM" id="MobiDB-lite"/>
    </source>
</evidence>
<evidence type="ECO:0000313" key="3">
    <source>
        <dbReference type="Proteomes" id="UP000238348"/>
    </source>
</evidence>
<name>A0A2L0EHI7_SORCE</name>
<gene>
    <name evidence="2" type="ORF">SOCE26_001380</name>
</gene>
<proteinExistence type="predicted"/>
<dbReference type="Proteomes" id="UP000238348">
    <property type="component" value="Chromosome"/>
</dbReference>
<dbReference type="OrthoDB" id="5522887at2"/>
<dbReference type="SUPFAM" id="SSF48452">
    <property type="entry name" value="TPR-like"/>
    <property type="match status" value="1"/>
</dbReference>
<evidence type="ECO:0008006" key="4">
    <source>
        <dbReference type="Google" id="ProtNLM"/>
    </source>
</evidence>
<dbReference type="RefSeq" id="WP_159396514.1">
    <property type="nucleotide sequence ID" value="NZ_CP012673.1"/>
</dbReference>
<protein>
    <recommendedName>
        <fullName evidence="4">Tetratricopeptide repeat protein</fullName>
    </recommendedName>
</protein>
<evidence type="ECO:0000313" key="2">
    <source>
        <dbReference type="EMBL" id="AUX38760.1"/>
    </source>
</evidence>
<feature type="region of interest" description="Disordered" evidence="1">
    <location>
        <begin position="215"/>
        <end position="248"/>
    </location>
</feature>
<dbReference type="InterPro" id="IPR011990">
    <property type="entry name" value="TPR-like_helical_dom_sf"/>
</dbReference>
<sequence>MTSGVASPNIQRLEDNVNPLRPSRRTLSGPLSGVLLGASALLSVRQVAAEESAAERLFREGRALLVEQRFAEACPKLEESLRLEPSLGTTLNLAFCHERLGNVATAWVGFQEALTTARTAGDAAREAFARSRLDALEPRVPWLRVRAAAGGAGADQLTILIDGAALDPVAWDKELPVDPGDHVVAAAHLGEIFWQTTVAMRESQRVDVDVPAAAPAEPAPATAPEPAQQTAAQRDGAREEASARSAEPRATGGLVYEAGVIAGYLWLEANKQEGCSGGAGSCDYDLSTDNLVVGATGFVGATPLERLDLGLRFLAGIHSHGALIALGPSASYRSGERFRLGTTLSFGAVTQTGDAWMSGGDPWNGSSSGYVETIRPGTSVPLEFTVGLSAELGMKLMDGPAGALFLQTTPLLLVGWRGVGLSLPLGAAYRWD</sequence>
<reference evidence="2 3" key="1">
    <citation type="submission" date="2015-09" db="EMBL/GenBank/DDBJ databases">
        <title>Sorangium comparison.</title>
        <authorList>
            <person name="Zaburannyi N."/>
            <person name="Bunk B."/>
            <person name="Overmann J."/>
            <person name="Mueller R."/>
        </authorList>
    </citation>
    <scope>NUCLEOTIDE SEQUENCE [LARGE SCALE GENOMIC DNA]</scope>
    <source>
        <strain evidence="2 3">So ce26</strain>
    </source>
</reference>
<organism evidence="2 3">
    <name type="scientific">Sorangium cellulosum</name>
    <name type="common">Polyangium cellulosum</name>
    <dbReference type="NCBI Taxonomy" id="56"/>
    <lineage>
        <taxon>Bacteria</taxon>
        <taxon>Pseudomonadati</taxon>
        <taxon>Myxococcota</taxon>
        <taxon>Polyangia</taxon>
        <taxon>Polyangiales</taxon>
        <taxon>Polyangiaceae</taxon>
        <taxon>Sorangium</taxon>
    </lineage>
</organism>